<evidence type="ECO:0000256" key="1">
    <source>
        <dbReference type="ARBA" id="ARBA00023015"/>
    </source>
</evidence>
<dbReference type="EMBL" id="LNQN01000007">
    <property type="protein sequence ID" value="KSU80290.1"/>
    <property type="molecule type" value="Genomic_DNA"/>
</dbReference>
<dbReference type="InterPro" id="IPR000524">
    <property type="entry name" value="Tscrpt_reg_HTH_GntR"/>
</dbReference>
<evidence type="ECO:0000313" key="6">
    <source>
        <dbReference type="Proteomes" id="UP000054099"/>
    </source>
</evidence>
<evidence type="ECO:0000313" key="5">
    <source>
        <dbReference type="EMBL" id="KSU80290.1"/>
    </source>
</evidence>
<dbReference type="RefSeq" id="WP_061975167.1">
    <property type="nucleotide sequence ID" value="NZ_FMAV01000005.1"/>
</dbReference>
<feature type="domain" description="HTH gntR-type" evidence="4">
    <location>
        <begin position="8"/>
        <end position="79"/>
    </location>
</feature>
<dbReference type="GO" id="GO:0003700">
    <property type="term" value="F:DNA-binding transcription factor activity"/>
    <property type="evidence" value="ECO:0007669"/>
    <property type="project" value="InterPro"/>
</dbReference>
<keyword evidence="6" id="KW-1185">Reference proteome</keyword>
<keyword evidence="1" id="KW-0805">Transcription regulation</keyword>
<evidence type="ECO:0000256" key="2">
    <source>
        <dbReference type="ARBA" id="ARBA00023125"/>
    </source>
</evidence>
<evidence type="ECO:0000256" key="3">
    <source>
        <dbReference type="ARBA" id="ARBA00023163"/>
    </source>
</evidence>
<dbReference type="SMART" id="SM00895">
    <property type="entry name" value="FCD"/>
    <property type="match status" value="1"/>
</dbReference>
<dbReference type="PANTHER" id="PTHR43537">
    <property type="entry name" value="TRANSCRIPTIONAL REGULATOR, GNTR FAMILY"/>
    <property type="match status" value="1"/>
</dbReference>
<proteinExistence type="predicted"/>
<dbReference type="Pfam" id="PF00392">
    <property type="entry name" value="GntR"/>
    <property type="match status" value="1"/>
</dbReference>
<evidence type="ECO:0000259" key="4">
    <source>
        <dbReference type="PROSITE" id="PS50949"/>
    </source>
</evidence>
<protein>
    <recommendedName>
        <fullName evidence="4">HTH gntR-type domain-containing protein</fullName>
    </recommendedName>
</protein>
<dbReference type="CDD" id="cd07377">
    <property type="entry name" value="WHTH_GntR"/>
    <property type="match status" value="1"/>
</dbReference>
<dbReference type="InterPro" id="IPR011711">
    <property type="entry name" value="GntR_C"/>
</dbReference>
<accession>A0A0V8IZM8</accession>
<gene>
    <name evidence="5" type="ORF">AS030_20340</name>
</gene>
<reference evidence="5 6" key="1">
    <citation type="journal article" date="2014" name="Antonie Van Leeuwenhoek">
        <title>Fictibacillus enclensis sp. nov., isolated from marine sediment.</title>
        <authorList>
            <person name="Dastager S.G."/>
            <person name="Mawlankar R."/>
            <person name="Srinivasan K."/>
            <person name="Tang S.K."/>
            <person name="Lee J.C."/>
            <person name="Ramana V.V."/>
            <person name="Shouche Y.S."/>
        </authorList>
    </citation>
    <scope>NUCLEOTIDE SEQUENCE [LARGE SCALE GENOMIC DNA]</scope>
    <source>
        <strain evidence="5 6">NIO-1003</strain>
    </source>
</reference>
<dbReference type="OrthoDB" id="114741at2"/>
<sequence length="221" mass="25306">MREIQKTELLHSQVYAILKTMIMERDFAPGERLVETKVAVQLGVSRGTVREAFQMLLKDGLLTRNNNVISVYNPTVQDIVDVYECRKSLESLAVKLATSHITDDQLRRLGIVLNESIKAVNENNTQTLTNLNQEFHDLIDIASHNQQLIQLCDVIKTKTLYIRNNVLKNHFKNFSDFVDDHERIYLAIKDHNAQKAENEMKTHIEKSFKTIQSALGAISKS</sequence>
<dbReference type="Proteomes" id="UP000054099">
    <property type="component" value="Unassembled WGS sequence"/>
</dbReference>
<dbReference type="PROSITE" id="PS50949">
    <property type="entry name" value="HTH_GNTR"/>
    <property type="match status" value="1"/>
</dbReference>
<dbReference type="Gene3D" id="1.20.120.530">
    <property type="entry name" value="GntR ligand-binding domain-like"/>
    <property type="match status" value="1"/>
</dbReference>
<dbReference type="Pfam" id="PF07729">
    <property type="entry name" value="FCD"/>
    <property type="match status" value="1"/>
</dbReference>
<dbReference type="Gene3D" id="1.10.10.10">
    <property type="entry name" value="Winged helix-like DNA-binding domain superfamily/Winged helix DNA-binding domain"/>
    <property type="match status" value="1"/>
</dbReference>
<dbReference type="PANTHER" id="PTHR43537:SF5">
    <property type="entry name" value="UXU OPERON TRANSCRIPTIONAL REGULATOR"/>
    <property type="match status" value="1"/>
</dbReference>
<comment type="caution">
    <text evidence="5">The sequence shown here is derived from an EMBL/GenBank/DDBJ whole genome shotgun (WGS) entry which is preliminary data.</text>
</comment>
<dbReference type="SUPFAM" id="SSF48008">
    <property type="entry name" value="GntR ligand-binding domain-like"/>
    <property type="match status" value="1"/>
</dbReference>
<keyword evidence="2" id="KW-0238">DNA-binding</keyword>
<dbReference type="InterPro" id="IPR036388">
    <property type="entry name" value="WH-like_DNA-bd_sf"/>
</dbReference>
<name>A0A0V8IZM8_9BACL</name>
<dbReference type="InterPro" id="IPR008920">
    <property type="entry name" value="TF_FadR/GntR_C"/>
</dbReference>
<dbReference type="AlphaFoldDB" id="A0A0V8IZM8"/>
<dbReference type="SUPFAM" id="SSF46785">
    <property type="entry name" value="Winged helix' DNA-binding domain"/>
    <property type="match status" value="1"/>
</dbReference>
<dbReference type="SMART" id="SM00345">
    <property type="entry name" value="HTH_GNTR"/>
    <property type="match status" value="1"/>
</dbReference>
<organism evidence="5 6">
    <name type="scientific">Fictibacillus enclensis</name>
    <dbReference type="NCBI Taxonomy" id="1017270"/>
    <lineage>
        <taxon>Bacteria</taxon>
        <taxon>Bacillati</taxon>
        <taxon>Bacillota</taxon>
        <taxon>Bacilli</taxon>
        <taxon>Bacillales</taxon>
        <taxon>Fictibacillaceae</taxon>
        <taxon>Fictibacillus</taxon>
    </lineage>
</organism>
<keyword evidence="3" id="KW-0804">Transcription</keyword>
<dbReference type="InterPro" id="IPR036390">
    <property type="entry name" value="WH_DNA-bd_sf"/>
</dbReference>
<dbReference type="GO" id="GO:0003677">
    <property type="term" value="F:DNA binding"/>
    <property type="evidence" value="ECO:0007669"/>
    <property type="project" value="UniProtKB-KW"/>
</dbReference>